<sequence length="202" mass="21675">MTIIDTTENGRRLRCALFVDFDNVYIGLRRLDPVAAEAFATSPGDWLTALENGSDADGDFTRRFLVRACYLNPSTFSQFRPNFTRAGFSVVDCPSLTQQGKSSADINLVLDAVDALSAPTRYDEFVIVSADADFTPLALRCRAADRRVTIITASPAASAYRAVADTVITADELTELVQAPQRLLDEPAPVPRAATAGGGAAP</sequence>
<dbReference type="PANTHER" id="PTHR35811">
    <property type="entry name" value="SLR1870 PROTEIN"/>
    <property type="match status" value="1"/>
</dbReference>
<reference evidence="2 3" key="1">
    <citation type="submission" date="2013-08" db="EMBL/GenBank/DDBJ databases">
        <title>Genome sequencing of Cellulomonas carbonis T26.</title>
        <authorList>
            <person name="Chen F."/>
            <person name="Li Y."/>
            <person name="Wang G."/>
        </authorList>
    </citation>
    <scope>NUCLEOTIDE SEQUENCE [LARGE SCALE GENOMIC DNA]</scope>
    <source>
        <strain evidence="2 3">T26</strain>
    </source>
</reference>
<proteinExistence type="predicted"/>
<dbReference type="EMBL" id="AXCY01000252">
    <property type="protein sequence ID" value="KGM08413.1"/>
    <property type="molecule type" value="Genomic_DNA"/>
</dbReference>
<dbReference type="Pfam" id="PF01936">
    <property type="entry name" value="NYN"/>
    <property type="match status" value="1"/>
</dbReference>
<evidence type="ECO:0000259" key="1">
    <source>
        <dbReference type="Pfam" id="PF01936"/>
    </source>
</evidence>
<name>A0A0A0BIR9_9CELL</name>
<accession>A0A0A0BIR9</accession>
<dbReference type="Proteomes" id="UP000029839">
    <property type="component" value="Unassembled WGS sequence"/>
</dbReference>
<reference evidence="2 3" key="2">
    <citation type="journal article" date="2015" name="Stand. Genomic Sci.">
        <title>Draft genome sequence of Cellulomonas carbonis T26(T) and comparative analysis of six Cellulomonas genomes.</title>
        <authorList>
            <person name="Zhuang W."/>
            <person name="Zhang S."/>
            <person name="Xia X."/>
            <person name="Wang G."/>
        </authorList>
    </citation>
    <scope>NUCLEOTIDE SEQUENCE [LARGE SCALE GENOMIC DNA]</scope>
    <source>
        <strain evidence="2 3">T26</strain>
    </source>
</reference>
<dbReference type="Gene3D" id="3.40.50.1010">
    <property type="entry name" value="5'-nuclease"/>
    <property type="match status" value="1"/>
</dbReference>
<feature type="non-terminal residue" evidence="2">
    <location>
        <position position="202"/>
    </location>
</feature>
<gene>
    <name evidence="2" type="ORF">N868_08050</name>
</gene>
<dbReference type="InterPro" id="IPR021139">
    <property type="entry name" value="NYN"/>
</dbReference>
<keyword evidence="3" id="KW-1185">Reference proteome</keyword>
<dbReference type="PANTHER" id="PTHR35811:SF1">
    <property type="entry name" value="HTH OST-TYPE DOMAIN-CONTAINING PROTEIN"/>
    <property type="match status" value="1"/>
</dbReference>
<dbReference type="AlphaFoldDB" id="A0A0A0BIR9"/>
<organism evidence="2 3">
    <name type="scientific">Cellulomonas carbonis T26</name>
    <dbReference type="NCBI Taxonomy" id="947969"/>
    <lineage>
        <taxon>Bacteria</taxon>
        <taxon>Bacillati</taxon>
        <taxon>Actinomycetota</taxon>
        <taxon>Actinomycetes</taxon>
        <taxon>Micrococcales</taxon>
        <taxon>Cellulomonadaceae</taxon>
        <taxon>Cellulomonas</taxon>
    </lineage>
</organism>
<feature type="domain" description="NYN" evidence="1">
    <location>
        <begin position="14"/>
        <end position="169"/>
    </location>
</feature>
<evidence type="ECO:0000313" key="3">
    <source>
        <dbReference type="Proteomes" id="UP000029839"/>
    </source>
</evidence>
<evidence type="ECO:0000313" key="2">
    <source>
        <dbReference type="EMBL" id="KGM08413.1"/>
    </source>
</evidence>
<protein>
    <recommendedName>
        <fullName evidence="1">NYN domain-containing protein</fullName>
    </recommendedName>
</protein>
<comment type="caution">
    <text evidence="2">The sequence shown here is derived from an EMBL/GenBank/DDBJ whole genome shotgun (WGS) entry which is preliminary data.</text>
</comment>
<dbReference type="RefSeq" id="WP_237558589.1">
    <property type="nucleotide sequence ID" value="NZ_AXCY01000252.1"/>
</dbReference>
<dbReference type="GO" id="GO:0004540">
    <property type="term" value="F:RNA nuclease activity"/>
    <property type="evidence" value="ECO:0007669"/>
    <property type="project" value="InterPro"/>
</dbReference>